<dbReference type="InterPro" id="IPR018060">
    <property type="entry name" value="HTH_AraC"/>
</dbReference>
<dbReference type="PROSITE" id="PS01124">
    <property type="entry name" value="HTH_ARAC_FAMILY_2"/>
    <property type="match status" value="1"/>
</dbReference>
<dbReference type="EMBL" id="JACHON010000013">
    <property type="protein sequence ID" value="MBB6513520.1"/>
    <property type="molecule type" value="Genomic_DNA"/>
</dbReference>
<dbReference type="RefSeq" id="WP_184248852.1">
    <property type="nucleotide sequence ID" value="NZ_BAAACU010000005.1"/>
</dbReference>
<keyword evidence="6" id="KW-1185">Reference proteome</keyword>
<dbReference type="InterPro" id="IPR009057">
    <property type="entry name" value="Homeodomain-like_sf"/>
</dbReference>
<evidence type="ECO:0000256" key="3">
    <source>
        <dbReference type="ARBA" id="ARBA00023163"/>
    </source>
</evidence>
<evidence type="ECO:0000313" key="5">
    <source>
        <dbReference type="EMBL" id="MBB6513520.1"/>
    </source>
</evidence>
<dbReference type="GO" id="GO:0043565">
    <property type="term" value="F:sequence-specific DNA binding"/>
    <property type="evidence" value="ECO:0007669"/>
    <property type="project" value="InterPro"/>
</dbReference>
<keyword evidence="3" id="KW-0804">Transcription</keyword>
<proteinExistence type="predicted"/>
<feature type="domain" description="HTH araC/xylS-type" evidence="4">
    <location>
        <begin position="176"/>
        <end position="275"/>
    </location>
</feature>
<evidence type="ECO:0000256" key="1">
    <source>
        <dbReference type="ARBA" id="ARBA00023015"/>
    </source>
</evidence>
<dbReference type="Pfam" id="PF02311">
    <property type="entry name" value="AraC_binding"/>
    <property type="match status" value="1"/>
</dbReference>
<accession>A0A841RH77</accession>
<evidence type="ECO:0000313" key="6">
    <source>
        <dbReference type="Proteomes" id="UP000572212"/>
    </source>
</evidence>
<dbReference type="InterPro" id="IPR037923">
    <property type="entry name" value="HTH-like"/>
</dbReference>
<dbReference type="InterPro" id="IPR003313">
    <property type="entry name" value="AraC-bd"/>
</dbReference>
<dbReference type="Gene3D" id="1.10.10.60">
    <property type="entry name" value="Homeodomain-like"/>
    <property type="match status" value="2"/>
</dbReference>
<protein>
    <submittedName>
        <fullName evidence="5">AraC-like DNA-binding protein</fullName>
    </submittedName>
</protein>
<gene>
    <name evidence="5" type="ORF">GGQ92_002332</name>
</gene>
<dbReference type="SUPFAM" id="SSF51215">
    <property type="entry name" value="Regulatory protein AraC"/>
    <property type="match status" value="1"/>
</dbReference>
<dbReference type="SUPFAM" id="SSF46689">
    <property type="entry name" value="Homeodomain-like"/>
    <property type="match status" value="2"/>
</dbReference>
<keyword evidence="1" id="KW-0805">Transcription regulation</keyword>
<name>A0A841RH77_9BACI</name>
<dbReference type="Pfam" id="PF12833">
    <property type="entry name" value="HTH_18"/>
    <property type="match status" value="1"/>
</dbReference>
<dbReference type="GO" id="GO:0003700">
    <property type="term" value="F:DNA-binding transcription factor activity"/>
    <property type="evidence" value="ECO:0007669"/>
    <property type="project" value="InterPro"/>
</dbReference>
<comment type="caution">
    <text evidence="5">The sequence shown here is derived from an EMBL/GenBank/DDBJ whole genome shotgun (WGS) entry which is preliminary data.</text>
</comment>
<dbReference type="PANTHER" id="PTHR43280">
    <property type="entry name" value="ARAC-FAMILY TRANSCRIPTIONAL REGULATOR"/>
    <property type="match status" value="1"/>
</dbReference>
<dbReference type="InterPro" id="IPR020449">
    <property type="entry name" value="Tscrpt_reg_AraC-type_HTH"/>
</dbReference>
<dbReference type="Proteomes" id="UP000572212">
    <property type="component" value="Unassembled WGS sequence"/>
</dbReference>
<keyword evidence="2 5" id="KW-0238">DNA-binding</keyword>
<dbReference type="SMART" id="SM00342">
    <property type="entry name" value="HTH_ARAC"/>
    <property type="match status" value="1"/>
</dbReference>
<dbReference type="AlphaFoldDB" id="A0A841RH77"/>
<evidence type="ECO:0000256" key="2">
    <source>
        <dbReference type="ARBA" id="ARBA00023125"/>
    </source>
</evidence>
<dbReference type="PRINTS" id="PR00032">
    <property type="entry name" value="HTHARAC"/>
</dbReference>
<sequence>MDHVLSVKYRIDGNPKLNQFHSHEDFEIFMFHEGVCRYFVNNQIYDLEPGDILLISGLVLHRPNILEGTSYIRSHVHFHPDSILRTLEAVKAEKLLDMFQNQHCLIRSDNSAVLHSVDSVFNRMSEVSLSHTYKQAEKEWELHFLLAQLLVQISHLSRTDEAIQHVHSSIKMEHAEKIAVYIQENFSSYFTIADIADHLCFHKSYVSHVFKEMTGYTIMEYVMHTRLRHARYLLEAKAKMPIEEVAYESGFENASHFSRYFKGKLGISPKEYRKKRLEIFQIGHPSTRPRV</sequence>
<organism evidence="5 6">
    <name type="scientific">Gracilibacillus halotolerans</name>
    <dbReference type="NCBI Taxonomy" id="74386"/>
    <lineage>
        <taxon>Bacteria</taxon>
        <taxon>Bacillati</taxon>
        <taxon>Bacillota</taxon>
        <taxon>Bacilli</taxon>
        <taxon>Bacillales</taxon>
        <taxon>Bacillaceae</taxon>
        <taxon>Gracilibacillus</taxon>
    </lineage>
</organism>
<dbReference type="Gene3D" id="2.60.120.10">
    <property type="entry name" value="Jelly Rolls"/>
    <property type="match status" value="1"/>
</dbReference>
<reference evidence="5 6" key="1">
    <citation type="submission" date="2020-08" db="EMBL/GenBank/DDBJ databases">
        <title>Genomic Encyclopedia of Type Strains, Phase IV (KMG-IV): sequencing the most valuable type-strain genomes for metagenomic binning, comparative biology and taxonomic classification.</title>
        <authorList>
            <person name="Goeker M."/>
        </authorList>
    </citation>
    <scope>NUCLEOTIDE SEQUENCE [LARGE SCALE GENOMIC DNA]</scope>
    <source>
        <strain evidence="5 6">DSM 11805</strain>
    </source>
</reference>
<evidence type="ECO:0000259" key="4">
    <source>
        <dbReference type="PROSITE" id="PS01124"/>
    </source>
</evidence>
<dbReference type="PANTHER" id="PTHR43280:SF28">
    <property type="entry name" value="HTH-TYPE TRANSCRIPTIONAL ACTIVATOR RHAS"/>
    <property type="match status" value="1"/>
</dbReference>
<dbReference type="InterPro" id="IPR014710">
    <property type="entry name" value="RmlC-like_jellyroll"/>
</dbReference>